<organism evidence="6 7">
    <name type="scientific">Roseinatronobacter alkalisoli</name>
    <dbReference type="NCBI Taxonomy" id="3028235"/>
    <lineage>
        <taxon>Bacteria</taxon>
        <taxon>Pseudomonadati</taxon>
        <taxon>Pseudomonadota</taxon>
        <taxon>Alphaproteobacteria</taxon>
        <taxon>Rhodobacterales</taxon>
        <taxon>Paracoccaceae</taxon>
        <taxon>Roseinatronobacter</taxon>
    </lineage>
</organism>
<dbReference type="SUPFAM" id="SSF46689">
    <property type="entry name" value="Homeodomain-like"/>
    <property type="match status" value="1"/>
</dbReference>
<dbReference type="PRINTS" id="PR00455">
    <property type="entry name" value="HTHTETR"/>
</dbReference>
<keyword evidence="1" id="KW-0805">Transcription regulation</keyword>
<name>A0ABT5T8E8_9RHOB</name>
<reference evidence="6" key="1">
    <citation type="submission" date="2023-02" db="EMBL/GenBank/DDBJ databases">
        <title>Description of Roseinatronobacter alkalisoli sp. nov., an alkaliphilic bacerium isolated from soda soil.</title>
        <authorList>
            <person name="Wei W."/>
        </authorList>
    </citation>
    <scope>NUCLEOTIDE SEQUENCE</scope>
    <source>
        <strain evidence="6">HJB301</strain>
    </source>
</reference>
<gene>
    <name evidence="6" type="ORF">PUT78_05960</name>
</gene>
<evidence type="ECO:0000256" key="3">
    <source>
        <dbReference type="ARBA" id="ARBA00023163"/>
    </source>
</evidence>
<evidence type="ECO:0000313" key="7">
    <source>
        <dbReference type="Proteomes" id="UP001431784"/>
    </source>
</evidence>
<accession>A0ABT5T8E8</accession>
<protein>
    <submittedName>
        <fullName evidence="6">TetR family transcriptional regulator</fullName>
    </submittedName>
</protein>
<dbReference type="Pfam" id="PF21351">
    <property type="entry name" value="TetR_C_41"/>
    <property type="match status" value="1"/>
</dbReference>
<dbReference type="Gene3D" id="1.10.357.10">
    <property type="entry name" value="Tetracycline Repressor, domain 2"/>
    <property type="match status" value="1"/>
</dbReference>
<dbReference type="PANTHER" id="PTHR47506:SF1">
    <property type="entry name" value="HTH-TYPE TRANSCRIPTIONAL REGULATOR YJDC"/>
    <property type="match status" value="1"/>
</dbReference>
<dbReference type="Pfam" id="PF00440">
    <property type="entry name" value="TetR_N"/>
    <property type="match status" value="1"/>
</dbReference>
<sequence length="198" mass="21432">MQGKSKHKAAKAADTHHQLVQVARAAFADRGYGDVSLNDILTPLQLTKGALYHHFRDKKDLFRAVLVAVQSEVAASAREAGRAAPDPFQGLKAVCRTFLHELRKPDVMRIVCIDAGAILTWAECAEIDEKHMLSVMRDAIGAVQASGALAGLDLEATTRALAGAIYQTVEWASRDEAHNRIAQGEIVLLRLLDGILAS</sequence>
<evidence type="ECO:0000259" key="5">
    <source>
        <dbReference type="PROSITE" id="PS50977"/>
    </source>
</evidence>
<dbReference type="InterPro" id="IPR009057">
    <property type="entry name" value="Homeodomain-like_sf"/>
</dbReference>
<feature type="DNA-binding region" description="H-T-H motif" evidence="4">
    <location>
        <begin position="36"/>
        <end position="55"/>
    </location>
</feature>
<evidence type="ECO:0000256" key="1">
    <source>
        <dbReference type="ARBA" id="ARBA00023015"/>
    </source>
</evidence>
<evidence type="ECO:0000313" key="6">
    <source>
        <dbReference type="EMBL" id="MDD7970636.1"/>
    </source>
</evidence>
<evidence type="ECO:0000256" key="4">
    <source>
        <dbReference type="PROSITE-ProRule" id="PRU00335"/>
    </source>
</evidence>
<dbReference type="PROSITE" id="PS50977">
    <property type="entry name" value="HTH_TETR_2"/>
    <property type="match status" value="1"/>
</dbReference>
<dbReference type="Proteomes" id="UP001431784">
    <property type="component" value="Unassembled WGS sequence"/>
</dbReference>
<comment type="caution">
    <text evidence="6">The sequence shown here is derived from an EMBL/GenBank/DDBJ whole genome shotgun (WGS) entry which is preliminary data.</text>
</comment>
<dbReference type="PANTHER" id="PTHR47506">
    <property type="entry name" value="TRANSCRIPTIONAL REGULATORY PROTEIN"/>
    <property type="match status" value="1"/>
</dbReference>
<keyword evidence="2 4" id="KW-0238">DNA-binding</keyword>
<proteinExistence type="predicted"/>
<dbReference type="EMBL" id="JAQZSM010000004">
    <property type="protein sequence ID" value="MDD7970636.1"/>
    <property type="molecule type" value="Genomic_DNA"/>
</dbReference>
<dbReference type="InterPro" id="IPR049484">
    <property type="entry name" value="Rv0078-like_C"/>
</dbReference>
<evidence type="ECO:0000256" key="2">
    <source>
        <dbReference type="ARBA" id="ARBA00023125"/>
    </source>
</evidence>
<dbReference type="PROSITE" id="PS01081">
    <property type="entry name" value="HTH_TETR_1"/>
    <property type="match status" value="1"/>
</dbReference>
<dbReference type="InterPro" id="IPR001647">
    <property type="entry name" value="HTH_TetR"/>
</dbReference>
<dbReference type="InterPro" id="IPR023772">
    <property type="entry name" value="DNA-bd_HTH_TetR-type_CS"/>
</dbReference>
<keyword evidence="7" id="KW-1185">Reference proteome</keyword>
<keyword evidence="3" id="KW-0804">Transcription</keyword>
<dbReference type="RefSeq" id="WP_274351324.1">
    <property type="nucleotide sequence ID" value="NZ_JAQZSM010000004.1"/>
</dbReference>
<feature type="domain" description="HTH tetR-type" evidence="5">
    <location>
        <begin position="13"/>
        <end position="73"/>
    </location>
</feature>